<evidence type="ECO:0000313" key="1">
    <source>
        <dbReference type="EMBL" id="SVB23161.1"/>
    </source>
</evidence>
<proteinExistence type="predicted"/>
<reference evidence="1" key="1">
    <citation type="submission" date="2018-05" db="EMBL/GenBank/DDBJ databases">
        <authorList>
            <person name="Lanie J.A."/>
            <person name="Ng W.-L."/>
            <person name="Kazmierczak K.M."/>
            <person name="Andrzejewski T.M."/>
            <person name="Davidsen T.M."/>
            <person name="Wayne K.J."/>
            <person name="Tettelin H."/>
            <person name="Glass J.I."/>
            <person name="Rusch D."/>
            <person name="Podicherti R."/>
            <person name="Tsui H.-C.T."/>
            <person name="Winkler M.E."/>
        </authorList>
    </citation>
    <scope>NUCLEOTIDE SEQUENCE</scope>
</reference>
<feature type="non-terminal residue" evidence="1">
    <location>
        <position position="1"/>
    </location>
</feature>
<name>A0A382CBT6_9ZZZZ</name>
<dbReference type="EMBL" id="UINC01033609">
    <property type="protein sequence ID" value="SVB23161.1"/>
    <property type="molecule type" value="Genomic_DNA"/>
</dbReference>
<organism evidence="1">
    <name type="scientific">marine metagenome</name>
    <dbReference type="NCBI Taxonomy" id="408172"/>
    <lineage>
        <taxon>unclassified sequences</taxon>
        <taxon>metagenomes</taxon>
        <taxon>ecological metagenomes</taxon>
    </lineage>
</organism>
<dbReference type="AlphaFoldDB" id="A0A382CBT6"/>
<protein>
    <submittedName>
        <fullName evidence="1">Uncharacterized protein</fullName>
    </submittedName>
</protein>
<accession>A0A382CBT6</accession>
<sequence>SSRIDLKKLTYKKRSNSLKKYISSYNDSVELIDHKIELLLSKNKLLIKGNGNFLINEKIDKINYEVKSNDDKYNFKSQIELNNIPLQIKLLNYTKKESKNALLNIEGSYKKNQNIYFKNILLKEFKNSFKVNGLSLSQNYKVNSIEEIYLDFLNDNEKKNKVLFKRNKKNYELSGKIFDGTNLVNQILESDSEGNVFDFLNDFNSVVKISLNKIFIDDINYLNNLNGNVKFNKSSLKNLDLKANFSDNKKLTFTIKTDQNNQKITTLFSEYAKPLVKKYKFIKGFEEGYLDFYSVKKNNISSSNLKINDFKLNELPALTKILTLASLQGIADLLTGEGIRFNEFEMKFRNEKKLMTIDEIYAIGPAISIMMDGYVQKDELISLRGTLVPATTLNKIIGSLPLLGDILVGKKTGEGVFGVSFKIKGPPKKTKTTVNPIKTLTPRFITRTLEKIKKN</sequence>
<gene>
    <name evidence="1" type="ORF">METZ01_LOCUS176015</name>
</gene>